<dbReference type="RefSeq" id="WP_140023448.1">
    <property type="nucleotide sequence ID" value="NZ_JACIEX010000032.1"/>
</dbReference>
<dbReference type="SUPFAM" id="SSF56784">
    <property type="entry name" value="HAD-like"/>
    <property type="match status" value="1"/>
</dbReference>
<evidence type="ECO:0000313" key="4">
    <source>
        <dbReference type="Proteomes" id="UP000313390"/>
    </source>
</evidence>
<name>A0A5C5CB68_9HYPH</name>
<dbReference type="Gene3D" id="3.40.50.2020">
    <property type="match status" value="1"/>
</dbReference>
<dbReference type="InterPro" id="IPR036412">
    <property type="entry name" value="HAD-like_sf"/>
</dbReference>
<dbReference type="Gene3D" id="3.40.50.1000">
    <property type="entry name" value="HAD superfamily/HAD-like"/>
    <property type="match status" value="1"/>
</dbReference>
<dbReference type="GO" id="GO:0016787">
    <property type="term" value="F:hydrolase activity"/>
    <property type="evidence" value="ECO:0007669"/>
    <property type="project" value="UniProtKB-KW"/>
</dbReference>
<dbReference type="InterPro" id="IPR029057">
    <property type="entry name" value="PRTase-like"/>
</dbReference>
<sequence length="414" mass="45959">MYTLKGAIFSLRDTLVVEGSIDPTLMGETVKLLKFLLARNVTPVIVSNSSWIETASKREIPDILSEMVGYKIPYFRGGHDMPMKQFAGAMEHVLQTQNWQPEEAIYIGSTKEDMIAAKNGKLMFLNARWHAQNSAYGFEFESPKDIARFVDCCCLSIGDWFWAIENGDLKVYCIAPLAEYSKSYPTAGAYSTDAKQAVKFNKGDVRFWGRMMGARLYFSGLGRVINYVAPYPGHHPNSTQKVLSNALKIVADTLRASYLVDLVERHAPAQKSQTARQQGISLDHKNQLSTIKLRRDPSKTGQFGGRYKASPLKPGKTVLVVDDILTEGFSLEAARAFIKATGADVICAAWLKTPGGNHYRALAGATPELKDPYKPYAAAATQINVIPNSAQIRNLKAPEEVADAFKRYSSWDWP</sequence>
<dbReference type="OrthoDB" id="3318162at2"/>
<organism evidence="3 4">
    <name type="scientific">Brucella pecoris</name>
    <dbReference type="NCBI Taxonomy" id="867683"/>
    <lineage>
        <taxon>Bacteria</taxon>
        <taxon>Pseudomonadati</taxon>
        <taxon>Pseudomonadota</taxon>
        <taxon>Alphaproteobacteria</taxon>
        <taxon>Hyphomicrobiales</taxon>
        <taxon>Brucellaceae</taxon>
        <taxon>Brucella/Ochrobactrum group</taxon>
        <taxon>Brucella</taxon>
    </lineage>
</organism>
<dbReference type="InterPro" id="IPR023214">
    <property type="entry name" value="HAD_sf"/>
</dbReference>
<evidence type="ECO:0000313" key="2">
    <source>
        <dbReference type="EMBL" id="MBB4096374.1"/>
    </source>
</evidence>
<gene>
    <name evidence="3" type="ORF">FIB18_24270</name>
    <name evidence="2" type="ORF">GGQ79_004935</name>
</gene>
<keyword evidence="3" id="KW-0378">Hydrolase</keyword>
<proteinExistence type="predicted"/>
<dbReference type="AlphaFoldDB" id="A0A5C5CB68"/>
<dbReference type="EMBL" id="JACIEX010000032">
    <property type="protein sequence ID" value="MBB4096374.1"/>
    <property type="molecule type" value="Genomic_DNA"/>
</dbReference>
<comment type="caution">
    <text evidence="3">The sequence shown here is derived from an EMBL/GenBank/DDBJ whole genome shotgun (WGS) entry which is preliminary data.</text>
</comment>
<evidence type="ECO:0000313" key="3">
    <source>
        <dbReference type="EMBL" id="TNV08629.1"/>
    </source>
</evidence>
<feature type="domain" description="Phosphoribosyltransferase" evidence="1">
    <location>
        <begin position="284"/>
        <end position="351"/>
    </location>
</feature>
<reference evidence="3" key="2">
    <citation type="submission" date="2019-06" db="EMBL/GenBank/DDBJ databases">
        <authorList>
            <person name="Hu M."/>
        </authorList>
    </citation>
    <scope>NUCLEOTIDE SEQUENCE</scope>
    <source>
        <strain evidence="3">08RB2639</strain>
    </source>
</reference>
<dbReference type="CDD" id="cd01427">
    <property type="entry name" value="HAD_like"/>
    <property type="match status" value="1"/>
</dbReference>
<keyword evidence="5" id="KW-1185">Reference proteome</keyword>
<evidence type="ECO:0000313" key="5">
    <source>
        <dbReference type="Proteomes" id="UP000553980"/>
    </source>
</evidence>
<dbReference type="EMBL" id="VEWK01000034">
    <property type="protein sequence ID" value="TNV08629.1"/>
    <property type="molecule type" value="Genomic_DNA"/>
</dbReference>
<reference evidence="2 5" key="3">
    <citation type="submission" date="2020-08" db="EMBL/GenBank/DDBJ databases">
        <title>Genomic Encyclopedia of Type Strains, Phase IV (KMG-IV): sequencing the most valuable type-strain genomes for metagenomic binning, comparative biology and taxonomic classification.</title>
        <authorList>
            <person name="Goeker M."/>
        </authorList>
    </citation>
    <scope>NUCLEOTIDE SEQUENCE [LARGE SCALE GENOMIC DNA]</scope>
    <source>
        <strain evidence="2 5">DSM 23868</strain>
    </source>
</reference>
<dbReference type="Proteomes" id="UP000313390">
    <property type="component" value="Unassembled WGS sequence"/>
</dbReference>
<dbReference type="SUPFAM" id="SSF53271">
    <property type="entry name" value="PRTase-like"/>
    <property type="match status" value="1"/>
</dbReference>
<dbReference type="Proteomes" id="UP000553980">
    <property type="component" value="Unassembled WGS sequence"/>
</dbReference>
<evidence type="ECO:0000259" key="1">
    <source>
        <dbReference type="Pfam" id="PF00156"/>
    </source>
</evidence>
<dbReference type="Pfam" id="PF00156">
    <property type="entry name" value="Pribosyltran"/>
    <property type="match status" value="1"/>
</dbReference>
<accession>A0A5C5CB68</accession>
<dbReference type="InterPro" id="IPR000836">
    <property type="entry name" value="PRTase_dom"/>
</dbReference>
<dbReference type="CDD" id="cd06223">
    <property type="entry name" value="PRTases_typeI"/>
    <property type="match status" value="1"/>
</dbReference>
<reference evidence="3 4" key="1">
    <citation type="journal article" date="2011" name="Int. J. Syst. Evol. Microbiol.">
        <title>Ochrobactrum pecoris sp. nov., isolated from farm animals.</title>
        <authorList>
            <person name="Kampfer P."/>
            <person name="Huber B."/>
            <person name="Busse H.J."/>
            <person name="Scholz H.C."/>
            <person name="Tomaso H."/>
            <person name="Hotzel H."/>
            <person name="Melzer F."/>
        </authorList>
    </citation>
    <scope>NUCLEOTIDE SEQUENCE [LARGE SCALE GENOMIC DNA]</scope>
    <source>
        <strain evidence="3 4">08RB2639</strain>
    </source>
</reference>
<protein>
    <submittedName>
        <fullName evidence="2">Amidophosphoribosyltransferase</fullName>
    </submittedName>
    <submittedName>
        <fullName evidence="3">HAD family hydrolase</fullName>
    </submittedName>
</protein>